<comment type="catalytic activity">
    <reaction evidence="7">
        <text>thiamine + ATP = thiamine diphosphate + AMP + H(+)</text>
        <dbReference type="Rhea" id="RHEA:11576"/>
        <dbReference type="ChEBI" id="CHEBI:15378"/>
        <dbReference type="ChEBI" id="CHEBI:18385"/>
        <dbReference type="ChEBI" id="CHEBI:30616"/>
        <dbReference type="ChEBI" id="CHEBI:58937"/>
        <dbReference type="ChEBI" id="CHEBI:456215"/>
    </reaction>
</comment>
<gene>
    <name evidence="10" type="ORF">TWF696_006795</name>
</gene>
<dbReference type="SUPFAM" id="SSF63862">
    <property type="entry name" value="Thiamin pyrophosphokinase, substrate-binding domain"/>
    <property type="match status" value="1"/>
</dbReference>
<dbReference type="GO" id="GO:0016301">
    <property type="term" value="F:kinase activity"/>
    <property type="evidence" value="ECO:0007669"/>
    <property type="project" value="UniProtKB-UniRule"/>
</dbReference>
<dbReference type="SMART" id="SM00983">
    <property type="entry name" value="TPK_B1_binding"/>
    <property type="match status" value="1"/>
</dbReference>
<evidence type="ECO:0000256" key="2">
    <source>
        <dbReference type="ARBA" id="ARBA00006785"/>
    </source>
</evidence>
<evidence type="ECO:0000256" key="1">
    <source>
        <dbReference type="ARBA" id="ARBA00005078"/>
    </source>
</evidence>
<organism evidence="10 11">
    <name type="scientific">Orbilia brochopaga</name>
    <dbReference type="NCBI Taxonomy" id="3140254"/>
    <lineage>
        <taxon>Eukaryota</taxon>
        <taxon>Fungi</taxon>
        <taxon>Dikarya</taxon>
        <taxon>Ascomycota</taxon>
        <taxon>Pezizomycotina</taxon>
        <taxon>Orbiliomycetes</taxon>
        <taxon>Orbiliales</taxon>
        <taxon>Orbiliaceae</taxon>
        <taxon>Orbilia</taxon>
    </lineage>
</organism>
<evidence type="ECO:0000256" key="5">
    <source>
        <dbReference type="ARBA" id="ARBA00022777"/>
    </source>
</evidence>
<dbReference type="Gene3D" id="3.40.50.10240">
    <property type="entry name" value="Thiamin pyrophosphokinase, catalytic domain"/>
    <property type="match status" value="1"/>
</dbReference>
<sequence>MDIDAITHWSPGDYLGDQAETRPRFALIILNQPIRDAEGFTKLWKNASLRVCADGGANHLWAFRIDGDLPVPDCITGDLDSIKTYVGTGYRALGVTIVPDHSQYATDFTKCLNWINKQEERQRLLQQAGGAGRSAEHFASPDDAIPTAAAQAAGHHLGPYDAMDVVAYGATGGRVDQGFHSIDQLFQASRSRGLDAASDPDDDTRAATSQHLQTESPALPSSSASSSQQQQQQQQPPSPRRKLTLMTADSVTFLLEKGKNVIETPTRLFGKTCGLIPVAGPSVITTQGLEWDLTDAETRFGGMVSTSNHLVREQVEVVTTAPLLFTMEVRHAR</sequence>
<name>A0AAV9UPX0_9PEZI</name>
<keyword evidence="3 7" id="KW-0808">Transferase</keyword>
<dbReference type="InterPro" id="IPR007371">
    <property type="entry name" value="TPK_catalytic"/>
</dbReference>
<dbReference type="GO" id="GO:0005524">
    <property type="term" value="F:ATP binding"/>
    <property type="evidence" value="ECO:0007669"/>
    <property type="project" value="UniProtKB-UniRule"/>
</dbReference>
<evidence type="ECO:0000256" key="6">
    <source>
        <dbReference type="ARBA" id="ARBA00022840"/>
    </source>
</evidence>
<comment type="similarity">
    <text evidence="2 7">Belongs to the thiamine pyrophosphokinase family.</text>
</comment>
<dbReference type="EMBL" id="JAVHNQ010000005">
    <property type="protein sequence ID" value="KAK6346677.1"/>
    <property type="molecule type" value="Genomic_DNA"/>
</dbReference>
<dbReference type="Pfam" id="PF04263">
    <property type="entry name" value="TPK_catalytic"/>
    <property type="match status" value="1"/>
</dbReference>
<dbReference type="PANTHER" id="PTHR13622:SF8">
    <property type="entry name" value="THIAMIN PYROPHOSPHOKINASE 1"/>
    <property type="match status" value="1"/>
</dbReference>
<dbReference type="CDD" id="cd07995">
    <property type="entry name" value="TPK"/>
    <property type="match status" value="1"/>
</dbReference>
<comment type="pathway">
    <text evidence="1 7">Cofactor biosynthesis; thiamine diphosphate biosynthesis; thiamine diphosphate from thiamine: step 1/1.</text>
</comment>
<feature type="region of interest" description="Disordered" evidence="8">
    <location>
        <begin position="191"/>
        <end position="243"/>
    </location>
</feature>
<evidence type="ECO:0000256" key="8">
    <source>
        <dbReference type="SAM" id="MobiDB-lite"/>
    </source>
</evidence>
<reference evidence="10 11" key="1">
    <citation type="submission" date="2019-10" db="EMBL/GenBank/DDBJ databases">
        <authorList>
            <person name="Palmer J.M."/>
        </authorList>
    </citation>
    <scope>NUCLEOTIDE SEQUENCE [LARGE SCALE GENOMIC DNA]</scope>
    <source>
        <strain evidence="10 11">TWF696</strain>
    </source>
</reference>
<evidence type="ECO:0000313" key="10">
    <source>
        <dbReference type="EMBL" id="KAK6346677.1"/>
    </source>
</evidence>
<dbReference type="SUPFAM" id="SSF63999">
    <property type="entry name" value="Thiamin pyrophosphokinase, catalytic domain"/>
    <property type="match status" value="1"/>
</dbReference>
<protein>
    <recommendedName>
        <fullName evidence="7">Thiamine pyrophosphokinase</fullName>
        <ecNumber evidence="7">2.7.6.2</ecNumber>
    </recommendedName>
</protein>
<feature type="compositionally biased region" description="Low complexity" evidence="8">
    <location>
        <begin position="216"/>
        <end position="235"/>
    </location>
</feature>
<dbReference type="InterPro" id="IPR036759">
    <property type="entry name" value="TPK_catalytic_sf"/>
</dbReference>
<keyword evidence="6 7" id="KW-0067">ATP-binding</keyword>
<dbReference type="InterPro" id="IPR007373">
    <property type="entry name" value="Thiamin_PyroPKinase_B1-bd"/>
</dbReference>
<dbReference type="EC" id="2.7.6.2" evidence="7"/>
<dbReference type="Proteomes" id="UP001375240">
    <property type="component" value="Unassembled WGS sequence"/>
</dbReference>
<dbReference type="GO" id="GO:0009229">
    <property type="term" value="P:thiamine diphosphate biosynthetic process"/>
    <property type="evidence" value="ECO:0007669"/>
    <property type="project" value="UniProtKB-UniRule"/>
</dbReference>
<accession>A0AAV9UPX0</accession>
<dbReference type="InterPro" id="IPR016966">
    <property type="entry name" value="Thiamin_pyrophosphokinase_euk"/>
</dbReference>
<dbReference type="GO" id="GO:0004788">
    <property type="term" value="F:thiamine diphosphokinase activity"/>
    <property type="evidence" value="ECO:0007669"/>
    <property type="project" value="UniProtKB-UniRule"/>
</dbReference>
<dbReference type="GO" id="GO:0006772">
    <property type="term" value="P:thiamine metabolic process"/>
    <property type="evidence" value="ECO:0007669"/>
    <property type="project" value="InterPro"/>
</dbReference>
<evidence type="ECO:0000256" key="7">
    <source>
        <dbReference type="PIRNR" id="PIRNR031057"/>
    </source>
</evidence>
<dbReference type="AlphaFoldDB" id="A0AAV9UPX0"/>
<dbReference type="PANTHER" id="PTHR13622">
    <property type="entry name" value="THIAMIN PYROPHOSPHOKINASE"/>
    <property type="match status" value="1"/>
</dbReference>
<proteinExistence type="inferred from homology"/>
<keyword evidence="4 7" id="KW-0547">Nucleotide-binding</keyword>
<feature type="domain" description="Thiamin pyrophosphokinase thiamin-binding" evidence="9">
    <location>
        <begin position="258"/>
        <end position="323"/>
    </location>
</feature>
<dbReference type="FunFam" id="2.60.120.320:FF:000001">
    <property type="entry name" value="Thiamine pyrophosphokinase"/>
    <property type="match status" value="1"/>
</dbReference>
<dbReference type="GO" id="GO:0030975">
    <property type="term" value="F:thiamine binding"/>
    <property type="evidence" value="ECO:0007669"/>
    <property type="project" value="UniProtKB-UniRule"/>
</dbReference>
<dbReference type="Gene3D" id="2.60.120.320">
    <property type="entry name" value="Thiamin pyrophosphokinase, thiamin-binding domain"/>
    <property type="match status" value="1"/>
</dbReference>
<keyword evidence="5 7" id="KW-0418">Kinase</keyword>
<dbReference type="PIRSF" id="PIRSF031057">
    <property type="entry name" value="Thiamin_pyrophosphokinase"/>
    <property type="match status" value="1"/>
</dbReference>
<dbReference type="InterPro" id="IPR006282">
    <property type="entry name" value="Thi_PPkinase"/>
</dbReference>
<evidence type="ECO:0000259" key="9">
    <source>
        <dbReference type="SMART" id="SM00983"/>
    </source>
</evidence>
<evidence type="ECO:0000313" key="11">
    <source>
        <dbReference type="Proteomes" id="UP001375240"/>
    </source>
</evidence>
<comment type="caution">
    <text evidence="10">The sequence shown here is derived from an EMBL/GenBank/DDBJ whole genome shotgun (WGS) entry which is preliminary data.</text>
</comment>
<evidence type="ECO:0000256" key="4">
    <source>
        <dbReference type="ARBA" id="ARBA00022741"/>
    </source>
</evidence>
<evidence type="ECO:0000256" key="3">
    <source>
        <dbReference type="ARBA" id="ARBA00022679"/>
    </source>
</evidence>
<dbReference type="InterPro" id="IPR036371">
    <property type="entry name" value="TPK_B1-bd_sf"/>
</dbReference>
<feature type="compositionally biased region" description="Polar residues" evidence="8">
    <location>
        <begin position="206"/>
        <end position="215"/>
    </location>
</feature>
<dbReference type="Pfam" id="PF04265">
    <property type="entry name" value="TPK_B1_binding"/>
    <property type="match status" value="1"/>
</dbReference>
<keyword evidence="11" id="KW-1185">Reference proteome</keyword>